<gene>
    <name evidence="1" type="ORF">AVJ23_19985</name>
</gene>
<accession>A0A0W7WE94</accession>
<name>A0A0W7WE94_9RHOB</name>
<dbReference type="AlphaFoldDB" id="A0A0W7WE94"/>
<dbReference type="STRING" id="1685382.AVJ23_19985"/>
<evidence type="ECO:0000313" key="2">
    <source>
        <dbReference type="Proteomes" id="UP000054396"/>
    </source>
</evidence>
<dbReference type="EMBL" id="LPXO01000019">
    <property type="protein sequence ID" value="KUF08971.1"/>
    <property type="molecule type" value="Genomic_DNA"/>
</dbReference>
<dbReference type="Proteomes" id="UP000054396">
    <property type="component" value="Unassembled WGS sequence"/>
</dbReference>
<keyword evidence="2" id="KW-1185">Reference proteome</keyword>
<reference evidence="1 2" key="1">
    <citation type="submission" date="2015-12" db="EMBL/GenBank/DDBJ databases">
        <authorList>
            <person name="Shamseldin A."/>
            <person name="Moawad H."/>
            <person name="Abd El-Rahim W.M."/>
            <person name="Sadowsky M.J."/>
        </authorList>
    </citation>
    <scope>NUCLEOTIDE SEQUENCE [LARGE SCALE GENOMIC DNA]</scope>
    <source>
        <strain evidence="1 2">SJ5A-1</strain>
    </source>
</reference>
<evidence type="ECO:0008006" key="3">
    <source>
        <dbReference type="Google" id="ProtNLM"/>
    </source>
</evidence>
<comment type="caution">
    <text evidence="1">The sequence shown here is derived from an EMBL/GenBank/DDBJ whole genome shotgun (WGS) entry which is preliminary data.</text>
</comment>
<organism evidence="1 2">
    <name type="scientific">Pseudoponticoccus marisrubri</name>
    <dbReference type="NCBI Taxonomy" id="1685382"/>
    <lineage>
        <taxon>Bacteria</taxon>
        <taxon>Pseudomonadati</taxon>
        <taxon>Pseudomonadota</taxon>
        <taxon>Alphaproteobacteria</taxon>
        <taxon>Rhodobacterales</taxon>
        <taxon>Roseobacteraceae</taxon>
        <taxon>Pseudoponticoccus</taxon>
    </lineage>
</organism>
<protein>
    <recommendedName>
        <fullName evidence="3">NADH:ubiquinone oxidoreductase intermediate-associated protein 30 domain-containing protein</fullName>
    </recommendedName>
</protein>
<proteinExistence type="predicted"/>
<evidence type="ECO:0000313" key="1">
    <source>
        <dbReference type="EMBL" id="KUF08971.1"/>
    </source>
</evidence>
<sequence length="156" mass="17330">MEAGAELPTEGPLVRGLICDIDPEKSDLDAAFTRPTDGLLSMDFTSRTPGRWLTLSLSLGGESLADYGVVGFACTSTAPHSVDCRVSLRSGQEGGFHDLFFDRRMVSFPTESLHVDALRIADHPELQTETRWRNLMFHFDPRSFRLVLGDLRIFVA</sequence>